<comment type="caution">
    <text evidence="1">The sequence shown here is derived from an EMBL/GenBank/DDBJ whole genome shotgun (WGS) entry which is preliminary data.</text>
</comment>
<reference evidence="1" key="1">
    <citation type="journal article" date="2017" name="Nature">
        <title>The sunflower genome provides insights into oil metabolism, flowering and Asterid evolution.</title>
        <authorList>
            <person name="Badouin H."/>
            <person name="Gouzy J."/>
            <person name="Grassa C.J."/>
            <person name="Murat F."/>
            <person name="Staton S.E."/>
            <person name="Cottret L."/>
            <person name="Lelandais-Briere C."/>
            <person name="Owens G.L."/>
            <person name="Carrere S."/>
            <person name="Mayjonade B."/>
            <person name="Legrand L."/>
            <person name="Gill N."/>
            <person name="Kane N.C."/>
            <person name="Bowers J.E."/>
            <person name="Hubner S."/>
            <person name="Bellec A."/>
            <person name="Berard A."/>
            <person name="Berges H."/>
            <person name="Blanchet N."/>
            <person name="Boniface M.C."/>
            <person name="Brunel D."/>
            <person name="Catrice O."/>
            <person name="Chaidir N."/>
            <person name="Claudel C."/>
            <person name="Donnadieu C."/>
            <person name="Faraut T."/>
            <person name="Fievet G."/>
            <person name="Helmstetter N."/>
            <person name="King M."/>
            <person name="Knapp S.J."/>
            <person name="Lai Z."/>
            <person name="Le Paslier M.C."/>
            <person name="Lippi Y."/>
            <person name="Lorenzon L."/>
            <person name="Mandel J.R."/>
            <person name="Marage G."/>
            <person name="Marchand G."/>
            <person name="Marquand E."/>
            <person name="Bret-Mestries E."/>
            <person name="Morien E."/>
            <person name="Nambeesan S."/>
            <person name="Nguyen T."/>
            <person name="Pegot-Espagnet P."/>
            <person name="Pouilly N."/>
            <person name="Raftis F."/>
            <person name="Sallet E."/>
            <person name="Schiex T."/>
            <person name="Thomas J."/>
            <person name="Vandecasteele C."/>
            <person name="Vares D."/>
            <person name="Vear F."/>
            <person name="Vautrin S."/>
            <person name="Crespi M."/>
            <person name="Mangin B."/>
            <person name="Burke J.M."/>
            <person name="Salse J."/>
            <person name="Munos S."/>
            <person name="Vincourt P."/>
            <person name="Rieseberg L.H."/>
            <person name="Langlade N.B."/>
        </authorList>
    </citation>
    <scope>NUCLEOTIDE SEQUENCE</scope>
    <source>
        <tissue evidence="1">Leaves</tissue>
    </source>
</reference>
<organism evidence="1 2">
    <name type="scientific">Helianthus annuus</name>
    <name type="common">Common sunflower</name>
    <dbReference type="NCBI Taxonomy" id="4232"/>
    <lineage>
        <taxon>Eukaryota</taxon>
        <taxon>Viridiplantae</taxon>
        <taxon>Streptophyta</taxon>
        <taxon>Embryophyta</taxon>
        <taxon>Tracheophyta</taxon>
        <taxon>Spermatophyta</taxon>
        <taxon>Magnoliopsida</taxon>
        <taxon>eudicotyledons</taxon>
        <taxon>Gunneridae</taxon>
        <taxon>Pentapetalae</taxon>
        <taxon>asterids</taxon>
        <taxon>campanulids</taxon>
        <taxon>Asterales</taxon>
        <taxon>Asteraceae</taxon>
        <taxon>Asteroideae</taxon>
        <taxon>Heliantheae alliance</taxon>
        <taxon>Heliantheae</taxon>
        <taxon>Helianthus</taxon>
    </lineage>
</organism>
<proteinExistence type="predicted"/>
<reference evidence="1" key="2">
    <citation type="submission" date="2020-06" db="EMBL/GenBank/DDBJ databases">
        <title>Helianthus annuus Genome sequencing and assembly Release 2.</title>
        <authorList>
            <person name="Gouzy J."/>
            <person name="Langlade N."/>
            <person name="Munos S."/>
        </authorList>
    </citation>
    <scope>NUCLEOTIDE SEQUENCE</scope>
    <source>
        <tissue evidence="1">Leaves</tissue>
    </source>
</reference>
<name>A0A9K3NV05_HELAN</name>
<dbReference type="Gramene" id="mRNA:HanXRQr2_Chr03g0101291">
    <property type="protein sequence ID" value="CDS:HanXRQr2_Chr03g0101291.1"/>
    <property type="gene ID" value="HanXRQr2_Chr03g0101291"/>
</dbReference>
<gene>
    <name evidence="1" type="ORF">HanXRQr2_Chr03g0101291</name>
</gene>
<dbReference type="AlphaFoldDB" id="A0A9K3NV05"/>
<sequence length="94" mass="10698">MLWSGNNHRHTPPLFRLSTATIHNRTIMPPRTRLAVVVQPHIHHSPPHIAAPCPPQLHRGHHHSQTRLLSPSVTVTNRRPRLSITITATVSYRQ</sequence>
<accession>A0A9K3NV05</accession>
<dbReference type="EMBL" id="MNCJ02000318">
    <property type="protein sequence ID" value="KAF5813651.1"/>
    <property type="molecule type" value="Genomic_DNA"/>
</dbReference>
<evidence type="ECO:0000313" key="1">
    <source>
        <dbReference type="EMBL" id="KAF5813651.1"/>
    </source>
</evidence>
<protein>
    <submittedName>
        <fullName evidence="1">Uncharacterized protein</fullName>
    </submittedName>
</protein>
<keyword evidence="2" id="KW-1185">Reference proteome</keyword>
<dbReference type="Proteomes" id="UP000215914">
    <property type="component" value="Unassembled WGS sequence"/>
</dbReference>
<evidence type="ECO:0000313" key="2">
    <source>
        <dbReference type="Proteomes" id="UP000215914"/>
    </source>
</evidence>